<dbReference type="Proteomes" id="UP000054537">
    <property type="component" value="Unassembled WGS sequence"/>
</dbReference>
<evidence type="ECO:0008006" key="4">
    <source>
        <dbReference type="Google" id="ProtNLM"/>
    </source>
</evidence>
<feature type="transmembrane region" description="Helical" evidence="1">
    <location>
        <begin position="12"/>
        <end position="33"/>
    </location>
</feature>
<feature type="transmembrane region" description="Helical" evidence="1">
    <location>
        <begin position="39"/>
        <end position="59"/>
    </location>
</feature>
<feature type="transmembrane region" description="Helical" evidence="1">
    <location>
        <begin position="66"/>
        <end position="91"/>
    </location>
</feature>
<dbReference type="EMBL" id="JRTT01000018">
    <property type="protein sequence ID" value="KHD76447.1"/>
    <property type="molecule type" value="Genomic_DNA"/>
</dbReference>
<reference evidence="2 3" key="1">
    <citation type="submission" date="2014-10" db="EMBL/GenBank/DDBJ databases">
        <title>Draft genome sequence of Actinoplanes utahensis NRRL 12052.</title>
        <authorList>
            <person name="Velasco-Bucheli B."/>
            <person name="del Cerro C."/>
            <person name="Hormigo D."/>
            <person name="Garcia J.L."/>
            <person name="Acebal C."/>
            <person name="Arroyo M."/>
            <person name="de la Mata I."/>
        </authorList>
    </citation>
    <scope>NUCLEOTIDE SEQUENCE [LARGE SCALE GENOMIC DNA]</scope>
    <source>
        <strain evidence="2 3">NRRL 12052</strain>
    </source>
</reference>
<comment type="caution">
    <text evidence="2">The sequence shown here is derived from an EMBL/GenBank/DDBJ whole genome shotgun (WGS) entry which is preliminary data.</text>
</comment>
<evidence type="ECO:0000256" key="1">
    <source>
        <dbReference type="SAM" id="Phobius"/>
    </source>
</evidence>
<keyword evidence="1" id="KW-1133">Transmembrane helix</keyword>
<keyword evidence="3" id="KW-1185">Reference proteome</keyword>
<feature type="transmembrane region" description="Helical" evidence="1">
    <location>
        <begin position="179"/>
        <end position="200"/>
    </location>
</feature>
<proteinExistence type="predicted"/>
<name>A0A0A6X8I4_ACTUT</name>
<dbReference type="RefSeq" id="WP_043525610.1">
    <property type="nucleotide sequence ID" value="NZ_BAABKU010000014.1"/>
</dbReference>
<keyword evidence="1" id="KW-0812">Transmembrane</keyword>
<gene>
    <name evidence="2" type="ORF">MB27_17225</name>
</gene>
<protein>
    <recommendedName>
        <fullName evidence="4">DUF3592 domain-containing protein</fullName>
    </recommendedName>
</protein>
<keyword evidence="1" id="KW-0472">Membrane</keyword>
<organism evidence="2 3">
    <name type="scientific">Actinoplanes utahensis</name>
    <dbReference type="NCBI Taxonomy" id="1869"/>
    <lineage>
        <taxon>Bacteria</taxon>
        <taxon>Bacillati</taxon>
        <taxon>Actinomycetota</taxon>
        <taxon>Actinomycetes</taxon>
        <taxon>Micromonosporales</taxon>
        <taxon>Micromonosporaceae</taxon>
        <taxon>Actinoplanes</taxon>
    </lineage>
</organism>
<evidence type="ECO:0000313" key="2">
    <source>
        <dbReference type="EMBL" id="KHD76447.1"/>
    </source>
</evidence>
<sequence>MHRNGVIVGRAAAYLAVFLVFATLNAVVATTWIRPDLAAVVGTLVWAVPIIVLYVAGPWSSVNARVVWLMAAWVVNALLMAMMTMGFWALVLHERGEQVRATVAEIHGSSDKDTTTYTLSHNGRLIPGRLTTWPGNDAVLTEGARGEPGERLTVIRDPEGLVDPRLPEEVTEAVDTVPVMIPFTIAVMAGLCVGAARYGVRAAA</sequence>
<evidence type="ECO:0000313" key="3">
    <source>
        <dbReference type="Proteomes" id="UP000054537"/>
    </source>
</evidence>
<accession>A0A0A6X8I4</accession>
<dbReference type="AlphaFoldDB" id="A0A0A6X8I4"/>
<dbReference type="OrthoDB" id="3294234at2"/>